<feature type="domain" description="Reductase C-terminal" evidence="6">
    <location>
        <begin position="314"/>
        <end position="396"/>
    </location>
</feature>
<dbReference type="AlphaFoldDB" id="Q2KZL2"/>
<dbReference type="Gene3D" id="3.30.390.30">
    <property type="match status" value="1"/>
</dbReference>
<dbReference type="GeneID" id="92934869"/>
<dbReference type="InterPro" id="IPR028202">
    <property type="entry name" value="Reductase_C"/>
</dbReference>
<dbReference type="InterPro" id="IPR016156">
    <property type="entry name" value="FAD/NAD-linked_Rdtase_dimer_sf"/>
</dbReference>
<dbReference type="Gene3D" id="3.50.50.60">
    <property type="entry name" value="FAD/NAD(P)-binding domain"/>
    <property type="match status" value="2"/>
</dbReference>
<dbReference type="GO" id="GO:0016651">
    <property type="term" value="F:oxidoreductase activity, acting on NAD(P)H"/>
    <property type="evidence" value="ECO:0007669"/>
    <property type="project" value="TreeGrafter"/>
</dbReference>
<dbReference type="PRINTS" id="PR00368">
    <property type="entry name" value="FADPNR"/>
</dbReference>
<dbReference type="InterPro" id="IPR050446">
    <property type="entry name" value="FAD-oxidoreductase/Apoptosis"/>
</dbReference>
<evidence type="ECO:0000313" key="7">
    <source>
        <dbReference type="EMBL" id="CAJ49682.1"/>
    </source>
</evidence>
<dbReference type="eggNOG" id="COG0446">
    <property type="taxonomic scope" value="Bacteria"/>
</dbReference>
<proteinExistence type="predicted"/>
<dbReference type="STRING" id="360910.BAV2072"/>
<evidence type="ECO:0000256" key="3">
    <source>
        <dbReference type="ARBA" id="ARBA00022827"/>
    </source>
</evidence>
<evidence type="ECO:0000259" key="5">
    <source>
        <dbReference type="Pfam" id="PF07992"/>
    </source>
</evidence>
<evidence type="ECO:0000256" key="4">
    <source>
        <dbReference type="ARBA" id="ARBA00023002"/>
    </source>
</evidence>
<name>Q2KZL2_BORA1</name>
<evidence type="ECO:0000256" key="2">
    <source>
        <dbReference type="ARBA" id="ARBA00022630"/>
    </source>
</evidence>
<dbReference type="EMBL" id="AM167904">
    <property type="protein sequence ID" value="CAJ49682.1"/>
    <property type="molecule type" value="Genomic_DNA"/>
</dbReference>
<comment type="cofactor">
    <cofactor evidence="1">
        <name>FAD</name>
        <dbReference type="ChEBI" id="CHEBI:57692"/>
    </cofactor>
</comment>
<dbReference type="KEGG" id="bav:BAV2072"/>
<feature type="domain" description="FAD/NAD(P)-binding" evidence="5">
    <location>
        <begin position="3"/>
        <end position="295"/>
    </location>
</feature>
<keyword evidence="8" id="KW-1185">Reference proteome</keyword>
<sequence>MRNIVIIGGGHAAAQLCSGLTGAAITLISEEAHLPYHRPPLSKTFIKDEEAELNPLRPANAYEEAGVRLLLGKTAIAIDPAARTVTLGCGDVVAYDELVLATGARPRRIAALEPAPANLHYLRNAADARALRVALQAAQHVTVLGGGFIGLEIAATAAALGKAVTVFESQPRLLARSTSQEASEHIRANLEAAGVTLHLNAHVEGFELAGGLVTALHANGQTHPVEVLVAGIGAVPETRLAEAAGLAVDNGIIVDSLMRTSLPHIYAIGDCSAFPYAREGRPLRLESVQNANDQARTLAAVLSGAPAEYTALPWFWSDQGALRLQIAGLAPAGTQRRLRPGAKPGSLSILHFLDGRLVCVESINAPLDHMAARKLLELPEHPPAEVLLDPGIALKTHC</sequence>
<keyword evidence="2" id="KW-0285">Flavoprotein</keyword>
<keyword evidence="4" id="KW-0560">Oxidoreductase</keyword>
<dbReference type="Proteomes" id="UP000001977">
    <property type="component" value="Chromosome"/>
</dbReference>
<dbReference type="GO" id="GO:0005737">
    <property type="term" value="C:cytoplasm"/>
    <property type="evidence" value="ECO:0007669"/>
    <property type="project" value="TreeGrafter"/>
</dbReference>
<evidence type="ECO:0000256" key="1">
    <source>
        <dbReference type="ARBA" id="ARBA00001974"/>
    </source>
</evidence>
<dbReference type="HOGENOM" id="CLU_003291_4_0_4"/>
<organism evidence="7 8">
    <name type="scientific">Bordetella avium (strain 197N)</name>
    <dbReference type="NCBI Taxonomy" id="360910"/>
    <lineage>
        <taxon>Bacteria</taxon>
        <taxon>Pseudomonadati</taxon>
        <taxon>Pseudomonadota</taxon>
        <taxon>Betaproteobacteria</taxon>
        <taxon>Burkholderiales</taxon>
        <taxon>Alcaligenaceae</taxon>
        <taxon>Bordetella</taxon>
    </lineage>
</organism>
<dbReference type="RefSeq" id="WP_012417738.1">
    <property type="nucleotide sequence ID" value="NC_010645.1"/>
</dbReference>
<dbReference type="Pfam" id="PF14759">
    <property type="entry name" value="Reductase_C"/>
    <property type="match status" value="1"/>
</dbReference>
<protein>
    <submittedName>
        <fullName evidence="7">Ferredoxin reductase</fullName>
    </submittedName>
</protein>
<evidence type="ECO:0000259" key="6">
    <source>
        <dbReference type="Pfam" id="PF14759"/>
    </source>
</evidence>
<dbReference type="PANTHER" id="PTHR43557">
    <property type="entry name" value="APOPTOSIS-INDUCING FACTOR 1"/>
    <property type="match status" value="1"/>
</dbReference>
<evidence type="ECO:0000313" key="8">
    <source>
        <dbReference type="Proteomes" id="UP000001977"/>
    </source>
</evidence>
<dbReference type="SUPFAM" id="SSF51905">
    <property type="entry name" value="FAD/NAD(P)-binding domain"/>
    <property type="match status" value="2"/>
</dbReference>
<accession>Q2KZL2</accession>
<dbReference type="PANTHER" id="PTHR43557:SF2">
    <property type="entry name" value="RIESKE DOMAIN-CONTAINING PROTEIN-RELATED"/>
    <property type="match status" value="1"/>
</dbReference>
<dbReference type="SUPFAM" id="SSF55424">
    <property type="entry name" value="FAD/NAD-linked reductases, dimerisation (C-terminal) domain"/>
    <property type="match status" value="1"/>
</dbReference>
<dbReference type="OrthoDB" id="9769238at2"/>
<dbReference type="InterPro" id="IPR036188">
    <property type="entry name" value="FAD/NAD-bd_sf"/>
</dbReference>
<dbReference type="Pfam" id="PF07992">
    <property type="entry name" value="Pyr_redox_2"/>
    <property type="match status" value="1"/>
</dbReference>
<dbReference type="InterPro" id="IPR023753">
    <property type="entry name" value="FAD/NAD-binding_dom"/>
</dbReference>
<dbReference type="PRINTS" id="PR00469">
    <property type="entry name" value="PNDRDTASEII"/>
</dbReference>
<gene>
    <name evidence="7" type="ordered locus">BAV2072</name>
</gene>
<keyword evidence="3" id="KW-0274">FAD</keyword>
<reference evidence="7 8" key="1">
    <citation type="journal article" date="2006" name="J. Bacteriol.">
        <title>Comparison of the genome sequence of the poultry pathogen Bordetella avium with those of B. bronchiseptica, B. pertussis, and B. parapertussis reveals extensive diversity in surface structures associated with host interaction.</title>
        <authorList>
            <person name="Sebaihia M."/>
            <person name="Preston A."/>
            <person name="Maskell D.J."/>
            <person name="Kuzmiak H."/>
            <person name="Connell T.D."/>
            <person name="King N.D."/>
            <person name="Orndorff P.E."/>
            <person name="Miyamoto D.M."/>
            <person name="Thomson N.R."/>
            <person name="Harris D."/>
            <person name="Goble A."/>
            <person name="Lord A."/>
            <person name="Murphy L."/>
            <person name="Quail M.A."/>
            <person name="Rutter S."/>
            <person name="Squares R."/>
            <person name="Squares S."/>
            <person name="Woodward J."/>
            <person name="Parkhill J."/>
            <person name="Temple L.M."/>
        </authorList>
    </citation>
    <scope>NUCLEOTIDE SEQUENCE [LARGE SCALE GENOMIC DNA]</scope>
    <source>
        <strain evidence="7 8">197N</strain>
    </source>
</reference>